<keyword evidence="5" id="KW-1185">Reference proteome</keyword>
<comment type="similarity">
    <text evidence="1 3">Belongs to the short-chain dehydrogenases/reductases (SDR) family.</text>
</comment>
<accession>A0AAN1WE33</accession>
<keyword evidence="2" id="KW-0560">Oxidoreductase</keyword>
<evidence type="ECO:0000256" key="2">
    <source>
        <dbReference type="ARBA" id="ARBA00023002"/>
    </source>
</evidence>
<dbReference type="RefSeq" id="WP_236985396.1">
    <property type="nucleotide sequence ID" value="NZ_AP023086.1"/>
</dbReference>
<dbReference type="AlphaFoldDB" id="A0AAN1WE33"/>
<dbReference type="Proteomes" id="UP001320119">
    <property type="component" value="Chromosome"/>
</dbReference>
<dbReference type="PRINTS" id="PR00081">
    <property type="entry name" value="GDHRDH"/>
</dbReference>
<dbReference type="PRINTS" id="PR00080">
    <property type="entry name" value="SDRFAMILY"/>
</dbReference>
<evidence type="ECO:0000256" key="3">
    <source>
        <dbReference type="RuleBase" id="RU000363"/>
    </source>
</evidence>
<gene>
    <name evidence="4" type="ORF">MARGE09_P0103</name>
</gene>
<dbReference type="InterPro" id="IPR002347">
    <property type="entry name" value="SDR_fam"/>
</dbReference>
<dbReference type="PANTHER" id="PTHR44169">
    <property type="entry name" value="NADPH-DEPENDENT 1-ACYLDIHYDROXYACETONE PHOSPHATE REDUCTASE"/>
    <property type="match status" value="1"/>
</dbReference>
<evidence type="ECO:0000313" key="4">
    <source>
        <dbReference type="EMBL" id="BCD95904.1"/>
    </source>
</evidence>
<dbReference type="Pfam" id="PF00106">
    <property type="entry name" value="adh_short"/>
    <property type="match status" value="1"/>
</dbReference>
<evidence type="ECO:0008006" key="6">
    <source>
        <dbReference type="Google" id="ProtNLM"/>
    </source>
</evidence>
<dbReference type="Gene3D" id="3.40.50.720">
    <property type="entry name" value="NAD(P)-binding Rossmann-like Domain"/>
    <property type="match status" value="1"/>
</dbReference>
<dbReference type="PANTHER" id="PTHR44169:SF6">
    <property type="entry name" value="NADPH-DEPENDENT 1-ACYLDIHYDROXYACETONE PHOSPHATE REDUCTASE"/>
    <property type="match status" value="1"/>
</dbReference>
<evidence type="ECO:0000256" key="1">
    <source>
        <dbReference type="ARBA" id="ARBA00006484"/>
    </source>
</evidence>
<proteinExistence type="inferred from homology"/>
<sequence length="259" mass="27404">MEAPISTPNYGTLDFANHTALVTGCNRGIGFALVKALLQTPIKKVYATARNLAAMPDLQHEKLEVLALDITDPASVKRAADIANDVSLLINNAGIATTYGFSNSNNQDLNADMATNYFGTLNVIQTFLPALTASSQQQVPAVIANVVTIGAFANLPVLGSYCAAKAALFSASQGLRIELENTPIQVHTINPGPIDTAMAKDFNGDKTSPEDAANAILQGLKAGTQDIFPDPASQAMFAVWQGNYKDLEAMFSQMNQQAG</sequence>
<dbReference type="EMBL" id="AP023086">
    <property type="protein sequence ID" value="BCD95904.1"/>
    <property type="molecule type" value="Genomic_DNA"/>
</dbReference>
<dbReference type="KEGG" id="marq:MARGE09_P0103"/>
<name>A0AAN1WE33_9GAMM</name>
<organism evidence="4 5">
    <name type="scientific">Marinagarivorans cellulosilyticus</name>
    <dbReference type="NCBI Taxonomy" id="2721545"/>
    <lineage>
        <taxon>Bacteria</taxon>
        <taxon>Pseudomonadati</taxon>
        <taxon>Pseudomonadota</taxon>
        <taxon>Gammaproteobacteria</taxon>
        <taxon>Cellvibrionales</taxon>
        <taxon>Cellvibrionaceae</taxon>
        <taxon>Marinagarivorans</taxon>
    </lineage>
</organism>
<protein>
    <recommendedName>
        <fullName evidence="6">Short-chain dehydrogenase</fullName>
    </recommendedName>
</protein>
<dbReference type="SUPFAM" id="SSF51735">
    <property type="entry name" value="NAD(P)-binding Rossmann-fold domains"/>
    <property type="match status" value="1"/>
</dbReference>
<evidence type="ECO:0000313" key="5">
    <source>
        <dbReference type="Proteomes" id="UP001320119"/>
    </source>
</evidence>
<reference evidence="4 5" key="1">
    <citation type="journal article" date="2022" name="IScience">
        <title>An ultrasensitive nanofiber-based assay for enzymatic hydrolysis and deep-sea microbial degradation of cellulose.</title>
        <authorList>
            <person name="Tsudome M."/>
            <person name="Tachioka M."/>
            <person name="Miyazaki M."/>
            <person name="Uchimura K."/>
            <person name="Tsuda M."/>
            <person name="Takaki Y."/>
            <person name="Deguchi S."/>
        </authorList>
    </citation>
    <scope>NUCLEOTIDE SEQUENCE [LARGE SCALE GENOMIC DNA]</scope>
    <source>
        <strain evidence="4 5">GE09</strain>
    </source>
</reference>
<dbReference type="InterPro" id="IPR036291">
    <property type="entry name" value="NAD(P)-bd_dom_sf"/>
</dbReference>
<dbReference type="GO" id="GO:0016491">
    <property type="term" value="F:oxidoreductase activity"/>
    <property type="evidence" value="ECO:0007669"/>
    <property type="project" value="UniProtKB-KW"/>
</dbReference>